<evidence type="ECO:0000256" key="1">
    <source>
        <dbReference type="SAM" id="MobiDB-lite"/>
    </source>
</evidence>
<dbReference type="PANTHER" id="PTHR34613">
    <property type="entry name" value="SLL0800 PROTEIN"/>
    <property type="match status" value="1"/>
</dbReference>
<proteinExistence type="predicted"/>
<comment type="caution">
    <text evidence="2">The sequence shown here is derived from an EMBL/GenBank/DDBJ whole genome shotgun (WGS) entry which is preliminary data.</text>
</comment>
<sequence length="106" mass="11419">MTSTAWPVYSPFAREHYGRGLEEGKTVGRAEGKAEGLAEGKAEGKTEEAARMVLVVLAARGLPVSDEIRTRVTACTDLTRLESWAARAATAPTVHDLFDDTGEEAR</sequence>
<accession>A0A8J3REW7</accession>
<organism evidence="2 3">
    <name type="scientific">Planobispora longispora</name>
    <dbReference type="NCBI Taxonomy" id="28887"/>
    <lineage>
        <taxon>Bacteria</taxon>
        <taxon>Bacillati</taxon>
        <taxon>Actinomycetota</taxon>
        <taxon>Actinomycetes</taxon>
        <taxon>Streptosporangiales</taxon>
        <taxon>Streptosporangiaceae</taxon>
        <taxon>Planobispora</taxon>
    </lineage>
</organism>
<evidence type="ECO:0000313" key="2">
    <source>
        <dbReference type="EMBL" id="GIH74996.1"/>
    </source>
</evidence>
<reference evidence="2 3" key="1">
    <citation type="submission" date="2021-01" db="EMBL/GenBank/DDBJ databases">
        <title>Whole genome shotgun sequence of Planobispora longispora NBRC 13918.</title>
        <authorList>
            <person name="Komaki H."/>
            <person name="Tamura T."/>
        </authorList>
    </citation>
    <scope>NUCLEOTIDE SEQUENCE [LARGE SCALE GENOMIC DNA]</scope>
    <source>
        <strain evidence="2 3">NBRC 13918</strain>
    </source>
</reference>
<name>A0A8J3REW7_9ACTN</name>
<keyword evidence="3" id="KW-1185">Reference proteome</keyword>
<dbReference type="EMBL" id="BOOH01000013">
    <property type="protein sequence ID" value="GIH74996.1"/>
    <property type="molecule type" value="Genomic_DNA"/>
</dbReference>
<dbReference type="RefSeq" id="WP_203889708.1">
    <property type="nucleotide sequence ID" value="NZ_BOOH01000013.1"/>
</dbReference>
<protein>
    <submittedName>
        <fullName evidence="2">Uncharacterized protein</fullName>
    </submittedName>
</protein>
<dbReference type="PANTHER" id="PTHR34613:SF1">
    <property type="entry name" value="SLL6017 PROTEIN"/>
    <property type="match status" value="1"/>
</dbReference>
<gene>
    <name evidence="2" type="ORF">Plo01_14250</name>
</gene>
<dbReference type="AlphaFoldDB" id="A0A8J3REW7"/>
<evidence type="ECO:0000313" key="3">
    <source>
        <dbReference type="Proteomes" id="UP000616724"/>
    </source>
</evidence>
<dbReference type="Proteomes" id="UP000616724">
    <property type="component" value="Unassembled WGS sequence"/>
</dbReference>
<feature type="region of interest" description="Disordered" evidence="1">
    <location>
        <begin position="21"/>
        <end position="44"/>
    </location>
</feature>